<dbReference type="PROSITE" id="PS00893">
    <property type="entry name" value="NUDIX_BOX"/>
    <property type="match status" value="1"/>
</dbReference>
<dbReference type="Pfam" id="PF00293">
    <property type="entry name" value="NUDIX"/>
    <property type="match status" value="1"/>
</dbReference>
<dbReference type="InterPro" id="IPR015797">
    <property type="entry name" value="NUDIX_hydrolase-like_dom_sf"/>
</dbReference>
<dbReference type="CDD" id="cd04685">
    <property type="entry name" value="NUDIX_Hydrolase"/>
    <property type="match status" value="1"/>
</dbReference>
<accession>A0A0H3L3G6</accession>
<dbReference type="InterPro" id="IPR000086">
    <property type="entry name" value="NUDIX_hydrolase_dom"/>
</dbReference>
<dbReference type="EMBL" id="AP012032">
    <property type="protein sequence ID" value="BAK11342.1"/>
    <property type="molecule type" value="Genomic_DNA"/>
</dbReference>
<organism evidence="6 7">
    <name type="scientific">Pantoea ananatis (strain AJ13355)</name>
    <dbReference type="NCBI Taxonomy" id="932677"/>
    <lineage>
        <taxon>Bacteria</taxon>
        <taxon>Pseudomonadati</taxon>
        <taxon>Pseudomonadota</taxon>
        <taxon>Gammaproteobacteria</taxon>
        <taxon>Enterobacterales</taxon>
        <taxon>Erwiniaceae</taxon>
        <taxon>Pantoea</taxon>
    </lineage>
</organism>
<dbReference type="Proteomes" id="UP000006690">
    <property type="component" value="Chromosome"/>
</dbReference>
<dbReference type="Gene3D" id="3.90.79.10">
    <property type="entry name" value="Nucleoside Triphosphate Pyrophosphohydrolase"/>
    <property type="match status" value="1"/>
</dbReference>
<dbReference type="AlphaFoldDB" id="A0A0H3L3G6"/>
<proteinExistence type="inferred from homology"/>
<comment type="cofactor">
    <cofactor evidence="1">
        <name>Mg(2+)</name>
        <dbReference type="ChEBI" id="CHEBI:18420"/>
    </cofactor>
</comment>
<dbReference type="PRINTS" id="PR00502">
    <property type="entry name" value="NUDIXFAMILY"/>
</dbReference>
<dbReference type="PATRIC" id="fig|932677.3.peg.1469"/>
<name>A0A0H3L3G6_PANAA</name>
<dbReference type="eggNOG" id="COG0494">
    <property type="taxonomic scope" value="Bacteria"/>
</dbReference>
<evidence type="ECO:0000313" key="7">
    <source>
        <dbReference type="Proteomes" id="UP000006690"/>
    </source>
</evidence>
<dbReference type="OrthoDB" id="9761969at2"/>
<dbReference type="RefSeq" id="WP_014593739.1">
    <property type="nucleotide sequence ID" value="NC_017531.2"/>
</dbReference>
<dbReference type="SUPFAM" id="SSF55811">
    <property type="entry name" value="Nudix"/>
    <property type="match status" value="1"/>
</dbReference>
<comment type="similarity">
    <text evidence="4">Belongs to the Nudix hydrolase family.</text>
</comment>
<evidence type="ECO:0000313" key="6">
    <source>
        <dbReference type="EMBL" id="BAK11342.1"/>
    </source>
</evidence>
<keyword evidence="3" id="KW-0460">Magnesium</keyword>
<dbReference type="HOGENOM" id="CLU_100874_2_0_6"/>
<dbReference type="InterPro" id="IPR020476">
    <property type="entry name" value="Nudix_hydrolase"/>
</dbReference>
<gene>
    <name evidence="6" type="ordered locus">PAJ_1262</name>
</gene>
<protein>
    <recommendedName>
        <fullName evidence="5">Nudix hydrolase domain-containing protein</fullName>
    </recommendedName>
</protein>
<dbReference type="InterPro" id="IPR020084">
    <property type="entry name" value="NUDIX_hydrolase_CS"/>
</dbReference>
<dbReference type="KEGG" id="paj:PAJ_1262"/>
<evidence type="ECO:0000256" key="3">
    <source>
        <dbReference type="ARBA" id="ARBA00022842"/>
    </source>
</evidence>
<dbReference type="PANTHER" id="PTHR43046">
    <property type="entry name" value="GDP-MANNOSE MANNOSYL HYDROLASE"/>
    <property type="match status" value="1"/>
</dbReference>
<evidence type="ECO:0000256" key="2">
    <source>
        <dbReference type="ARBA" id="ARBA00022801"/>
    </source>
</evidence>
<dbReference type="GO" id="GO:0016787">
    <property type="term" value="F:hydrolase activity"/>
    <property type="evidence" value="ECO:0007669"/>
    <property type="project" value="UniProtKB-KW"/>
</dbReference>
<feature type="domain" description="Nudix hydrolase" evidence="5">
    <location>
        <begin position="2"/>
        <end position="146"/>
    </location>
</feature>
<keyword evidence="2 4" id="KW-0378">Hydrolase</keyword>
<evidence type="ECO:0000256" key="1">
    <source>
        <dbReference type="ARBA" id="ARBA00001946"/>
    </source>
</evidence>
<dbReference type="PROSITE" id="PS51462">
    <property type="entry name" value="NUDIX"/>
    <property type="match status" value="1"/>
</dbReference>
<sequence>MRTRRSARLLILNASHNLLLFRFVHTQDALAGHAYWATPGGGVEEGESFEQAALRELYEETGIRRNDPGPSRRERCFVMTLPSGERVQAHERFFIINVSGDEIDTLGWSENEKSVIASYYWWSISALNATTETVYPDNLVEMLTSMDSDSSGK</sequence>
<reference evidence="7" key="1">
    <citation type="journal article" date="2012" name="Appl. Microbiol. Biotechnol.">
        <title>The complete genome sequence of Pantoea ananatis AJ13355, an organism with great biotechnological potential.</title>
        <authorList>
            <person name="Hara Y."/>
            <person name="Kadotani N."/>
            <person name="Izui H."/>
            <person name="Katashkina J.I."/>
            <person name="Kuvaeva T.M."/>
            <person name="Andreeva I.G."/>
            <person name="Golubeva L.I."/>
            <person name="Malko D.B."/>
            <person name="Makeev V.J."/>
            <person name="Mashko S.V."/>
            <person name="Kozlov Y.I."/>
        </authorList>
    </citation>
    <scope>NUCLEOTIDE SEQUENCE [LARGE SCALE GENOMIC DNA]</scope>
    <source>
        <strain evidence="7">AJ13355</strain>
    </source>
</reference>
<dbReference type="PANTHER" id="PTHR43046:SF12">
    <property type="entry name" value="GDP-MANNOSE MANNOSYL HYDROLASE"/>
    <property type="match status" value="1"/>
</dbReference>
<evidence type="ECO:0000259" key="5">
    <source>
        <dbReference type="PROSITE" id="PS51462"/>
    </source>
</evidence>
<evidence type="ECO:0000256" key="4">
    <source>
        <dbReference type="RuleBase" id="RU003476"/>
    </source>
</evidence>